<evidence type="ECO:0000313" key="3">
    <source>
        <dbReference type="Proteomes" id="UP000371041"/>
    </source>
</evidence>
<protein>
    <submittedName>
        <fullName evidence="2">TIGR02206 family membrane protein</fullName>
    </submittedName>
</protein>
<name>A0A5Q3QBC0_9PSEU</name>
<keyword evidence="1" id="KW-1133">Transmembrane helix</keyword>
<keyword evidence="3" id="KW-1185">Reference proteome</keyword>
<dbReference type="EMBL" id="CP045929">
    <property type="protein sequence ID" value="QGK70514.1"/>
    <property type="molecule type" value="Genomic_DNA"/>
</dbReference>
<dbReference type="NCBIfam" id="TIGR02206">
    <property type="entry name" value="intg_mem_TP0381"/>
    <property type="match status" value="1"/>
</dbReference>
<evidence type="ECO:0000313" key="2">
    <source>
        <dbReference type="EMBL" id="QGK70514.1"/>
    </source>
</evidence>
<dbReference type="Proteomes" id="UP000371041">
    <property type="component" value="Chromosome"/>
</dbReference>
<reference evidence="3" key="1">
    <citation type="submission" date="2019-11" db="EMBL/GenBank/DDBJ databases">
        <title>The complete genome sequence of Saccharopolyspora sp. E2A.</title>
        <authorList>
            <person name="Zhang G."/>
        </authorList>
    </citation>
    <scope>NUCLEOTIDE SEQUENCE [LARGE SCALE GENOMIC DNA]</scope>
    <source>
        <strain evidence="3">E2A</strain>
    </source>
</reference>
<dbReference type="AlphaFoldDB" id="A0A5Q3QBC0"/>
<dbReference type="Pfam" id="PF14808">
    <property type="entry name" value="TMEM164"/>
    <property type="match status" value="1"/>
</dbReference>
<proteinExistence type="predicted"/>
<dbReference type="KEGG" id="sace:GIY23_14150"/>
<sequence length="258" mass="28753">MSSPGGATEVVILFEQATLAQQPVFVPYGGTHWAVLALGAGGAVFLIALGRRHRGRDTARVVSRGFAVVLVAFQLPFQVRALTPAQWDLYESLPFQLSDLAWIVAAYALWSHRWWAFALTYYWGLTLTPQAMFTPALDAPDFPHVAFVEFWGHHLFVAWAALYLTWGVGLRPTWRSLRVTLAVTLAWAVCAQTFNAATGANYGFLDRKPANPSLLDVMGPWPYYIAVEFVAVVIGWALITWPWVSSRRRARADTRESA</sequence>
<dbReference type="InterPro" id="IPR011737">
    <property type="entry name" value="CHP02206_TP0381"/>
</dbReference>
<feature type="transmembrane region" description="Helical" evidence="1">
    <location>
        <begin position="153"/>
        <end position="170"/>
    </location>
</feature>
<feature type="transmembrane region" description="Helical" evidence="1">
    <location>
        <begin position="223"/>
        <end position="244"/>
    </location>
</feature>
<organism evidence="2 3">
    <name type="scientific">Allosaccharopolyspora coralli</name>
    <dbReference type="NCBI Taxonomy" id="2665642"/>
    <lineage>
        <taxon>Bacteria</taxon>
        <taxon>Bacillati</taxon>
        <taxon>Actinomycetota</taxon>
        <taxon>Actinomycetes</taxon>
        <taxon>Pseudonocardiales</taxon>
        <taxon>Pseudonocardiaceae</taxon>
        <taxon>Allosaccharopolyspora</taxon>
    </lineage>
</organism>
<keyword evidence="1" id="KW-0472">Membrane</keyword>
<gene>
    <name evidence="2" type="ORF">GIY23_14150</name>
</gene>
<feature type="transmembrane region" description="Helical" evidence="1">
    <location>
        <begin position="115"/>
        <end position="133"/>
    </location>
</feature>
<accession>A0A5Q3QBC0</accession>
<feature type="transmembrane region" description="Helical" evidence="1">
    <location>
        <begin position="31"/>
        <end position="49"/>
    </location>
</feature>
<dbReference type="RefSeq" id="WP_154077096.1">
    <property type="nucleotide sequence ID" value="NZ_CP045929.1"/>
</dbReference>
<feature type="transmembrane region" description="Helical" evidence="1">
    <location>
        <begin position="182"/>
        <end position="203"/>
    </location>
</feature>
<keyword evidence="1" id="KW-0812">Transmembrane</keyword>
<evidence type="ECO:0000256" key="1">
    <source>
        <dbReference type="SAM" id="Phobius"/>
    </source>
</evidence>